<keyword evidence="1" id="KW-1133">Transmembrane helix</keyword>
<dbReference type="Proteomes" id="UP000070531">
    <property type="component" value="Unassembled WGS sequence"/>
</dbReference>
<feature type="transmembrane region" description="Helical" evidence="1">
    <location>
        <begin position="46"/>
        <end position="67"/>
    </location>
</feature>
<feature type="transmembrane region" description="Helical" evidence="1">
    <location>
        <begin position="87"/>
        <end position="111"/>
    </location>
</feature>
<organism evidence="2">
    <name type="scientific">Prevotella amnii</name>
    <dbReference type="NCBI Taxonomy" id="419005"/>
    <lineage>
        <taxon>Bacteria</taxon>
        <taxon>Pseudomonadati</taxon>
        <taxon>Bacteroidota</taxon>
        <taxon>Bacteroidia</taxon>
        <taxon>Bacteroidales</taxon>
        <taxon>Prevotellaceae</taxon>
        <taxon>Prevotella</taxon>
    </lineage>
</organism>
<protein>
    <submittedName>
        <fullName evidence="2">Uncharacterized protein</fullName>
    </submittedName>
</protein>
<comment type="caution">
    <text evidence="2">The sequence shown here is derived from an EMBL/GenBank/DDBJ whole genome shotgun (WGS) entry which is preliminary data.</text>
</comment>
<evidence type="ECO:0000313" key="2">
    <source>
        <dbReference type="EMBL" id="KXB79596.1"/>
    </source>
</evidence>
<dbReference type="EMBL" id="LSDL01000025">
    <property type="protein sequence ID" value="KXB79596.1"/>
    <property type="molecule type" value="Genomic_DNA"/>
</dbReference>
<gene>
    <name evidence="2" type="ORF">HMPREF1860_00593</name>
</gene>
<sequence length="150" mass="17412">MEKVRKILLSELLGLLIIGLFIVVLFETNLLSPGLISDKEHYNCLIIAQFIMQLLTITVIPFALYLFRFSFIKNQLLASNPKVISALLCWGSVRICLLCFPMILNLFYYYLFGFEVSFFYLSLILLLSIVFIFPSKKRCVHECNLDKEKL</sequence>
<reference evidence="2 3" key="1">
    <citation type="submission" date="2016-01" db="EMBL/GenBank/DDBJ databases">
        <authorList>
            <person name="Oliw E.H."/>
        </authorList>
    </citation>
    <scope>NUCLEOTIDE SEQUENCE [LARGE SCALE GENOMIC DNA]</scope>
    <source>
        <strain evidence="2 3">DNF00307</strain>
    </source>
</reference>
<accession>A0A134BI46</accession>
<dbReference type="PATRIC" id="fig|419005.5.peg.594"/>
<proteinExistence type="predicted"/>
<feature type="transmembrane region" description="Helical" evidence="1">
    <location>
        <begin position="7"/>
        <end position="26"/>
    </location>
</feature>
<evidence type="ECO:0000313" key="3">
    <source>
        <dbReference type="Proteomes" id="UP000070531"/>
    </source>
</evidence>
<feature type="transmembrane region" description="Helical" evidence="1">
    <location>
        <begin position="117"/>
        <end position="134"/>
    </location>
</feature>
<dbReference type="STRING" id="419005.HMPREF1860_00593"/>
<keyword evidence="1" id="KW-0472">Membrane</keyword>
<keyword evidence="1" id="KW-0812">Transmembrane</keyword>
<evidence type="ECO:0000256" key="1">
    <source>
        <dbReference type="SAM" id="Phobius"/>
    </source>
</evidence>
<dbReference type="AlphaFoldDB" id="A0A134BI46"/>
<name>A0A134BI46_9BACT</name>